<feature type="signal peptide" evidence="1">
    <location>
        <begin position="1"/>
        <end position="24"/>
    </location>
</feature>
<protein>
    <recommendedName>
        <fullName evidence="4">Peptidoglycan binding-like domain-containing protein</fullName>
    </recommendedName>
</protein>
<feature type="chain" id="PRO_5024842012" description="Peptidoglycan binding-like domain-containing protein" evidence="1">
    <location>
        <begin position="25"/>
        <end position="529"/>
    </location>
</feature>
<dbReference type="RefSeq" id="WP_143100386.1">
    <property type="nucleotide sequence ID" value="NZ_CP031598.1"/>
</dbReference>
<dbReference type="Proteomes" id="UP000325785">
    <property type="component" value="Chromosome"/>
</dbReference>
<gene>
    <name evidence="2" type="ORF">RIdsm_04726</name>
</gene>
<reference evidence="2 3" key="1">
    <citation type="submission" date="2018-08" db="EMBL/GenBank/DDBJ databases">
        <title>Genetic Globetrotter - A new plasmid hitch-hiking vast phylogenetic and geographic distances.</title>
        <authorList>
            <person name="Vollmers J."/>
            <person name="Petersen J."/>
        </authorList>
    </citation>
    <scope>NUCLEOTIDE SEQUENCE [LARGE SCALE GENOMIC DNA]</scope>
    <source>
        <strain evidence="2 3">DSM 26383</strain>
    </source>
</reference>
<sequence precursor="true">MKMPFLLLAKILIITLVFAPSARADDKFPFNYEFPTVCSGGKENVGTIRIDQTPRSLRSLRRLFWQEASASGCEIPESFEDFLRDMDRMFGGDMEKLTETLRNSPPMEDPSPPKLAVPTKCSTDTYRDFELDDRWTRLPDGLAMMISALKKLAETTGCPVEPRAIDLLKSYYAMAQREDMKLSGIALRNFKDNWKSYLDYRNSFPKGRVAKAKYKVFGDCDGKSGHSFVLELVQPFESRNDPGVTLVKTVQESGMENCTISRRSQDFFQSLSLNADRTMRNIDVDPESPFRNFDLAYCGALSADDCDRGFAAPSATKSKPESMDSNKPLNEAWAPPPEDRFSTAEIQEFLLALRYPIGSPDGVAGPKTREALAGVKREYEAAFGRQISGRDAAIEIYMRCIEREGPKKESEDFCSRLVSARPGTAKVSDFSEIESFQAIFDFVDCGSGRLTEAVLEKRLAASFRFERLIYMDLSFLNGALKRTPAYLTETYPSACSDMKFADRLMEAVVTSSVHARIFADYYAVILKKG</sequence>
<evidence type="ECO:0000313" key="3">
    <source>
        <dbReference type="Proteomes" id="UP000325785"/>
    </source>
</evidence>
<name>A0A5P3AJD2_9RHOB</name>
<dbReference type="AlphaFoldDB" id="A0A5P3AJD2"/>
<accession>A0A5P3AJD2</accession>
<organism evidence="2 3">
    <name type="scientific">Roseovarius indicus</name>
    <dbReference type="NCBI Taxonomy" id="540747"/>
    <lineage>
        <taxon>Bacteria</taxon>
        <taxon>Pseudomonadati</taxon>
        <taxon>Pseudomonadota</taxon>
        <taxon>Alphaproteobacteria</taxon>
        <taxon>Rhodobacterales</taxon>
        <taxon>Roseobacteraceae</taxon>
        <taxon>Roseovarius</taxon>
    </lineage>
</organism>
<dbReference type="KEGG" id="rid:RIdsm_04726"/>
<dbReference type="OrthoDB" id="5295703at2"/>
<dbReference type="EMBL" id="CP031598">
    <property type="protein sequence ID" value="QEW28886.1"/>
    <property type="molecule type" value="Genomic_DNA"/>
</dbReference>
<keyword evidence="1" id="KW-0732">Signal</keyword>
<evidence type="ECO:0000313" key="2">
    <source>
        <dbReference type="EMBL" id="QEW28886.1"/>
    </source>
</evidence>
<proteinExistence type="predicted"/>
<evidence type="ECO:0008006" key="4">
    <source>
        <dbReference type="Google" id="ProtNLM"/>
    </source>
</evidence>
<evidence type="ECO:0000256" key="1">
    <source>
        <dbReference type="SAM" id="SignalP"/>
    </source>
</evidence>